<keyword evidence="2" id="KW-1185">Reference proteome</keyword>
<dbReference type="Proteomes" id="UP000243197">
    <property type="component" value="Chromosome"/>
</dbReference>
<protein>
    <recommendedName>
        <fullName evidence="3">DUF4835 domain-containing protein</fullName>
    </recommendedName>
</protein>
<evidence type="ECO:0008006" key="3">
    <source>
        <dbReference type="Google" id="ProtNLM"/>
    </source>
</evidence>
<dbReference type="EMBL" id="AP014564">
    <property type="protein sequence ID" value="BAV95237.1"/>
    <property type="molecule type" value="Genomic_DNA"/>
</dbReference>
<dbReference type="AlphaFoldDB" id="A0A1J1E2Q8"/>
<organism evidence="1 2">
    <name type="scientific">Ichthyobacterium seriolicida</name>
    <dbReference type="NCBI Taxonomy" id="242600"/>
    <lineage>
        <taxon>Bacteria</taxon>
        <taxon>Pseudomonadati</taxon>
        <taxon>Bacteroidota</taxon>
        <taxon>Flavobacteriia</taxon>
        <taxon>Flavobacteriales</taxon>
        <taxon>Ichthyobacteriaceae</taxon>
        <taxon>Ichthyobacterium</taxon>
    </lineage>
</organism>
<reference evidence="1 2" key="1">
    <citation type="submission" date="2014-03" db="EMBL/GenBank/DDBJ databases">
        <title>complete genome sequence of Flavobacteriaceae bacterium JBKA-6.</title>
        <authorList>
            <person name="Takano T."/>
            <person name="Nakamura Y."/>
            <person name="Takuma S."/>
            <person name="Yasuike M."/>
            <person name="Matsuyama T."/>
            <person name="Sakai T."/>
            <person name="Fujiwara A."/>
            <person name="Kimoto K."/>
            <person name="Fukuda Y."/>
            <person name="Kondo H."/>
            <person name="Hirono I."/>
            <person name="Nakayasu C."/>
        </authorList>
    </citation>
    <scope>NUCLEOTIDE SEQUENCE [LARGE SCALE GENOMIC DNA]</scope>
    <source>
        <strain evidence="1 2">JBKA-6</strain>
    </source>
</reference>
<name>A0A1J1E2Q8_9FLAO</name>
<gene>
    <name evidence="1" type="ORF">JBKA6_1224</name>
</gene>
<evidence type="ECO:0000313" key="2">
    <source>
        <dbReference type="Proteomes" id="UP000243197"/>
    </source>
</evidence>
<dbReference type="KEGG" id="ise:JBKA6_1224"/>
<proteinExistence type="predicted"/>
<accession>A0A1J1E2Q8</accession>
<evidence type="ECO:0000313" key="1">
    <source>
        <dbReference type="EMBL" id="BAV95237.1"/>
    </source>
</evidence>
<sequence>MVNSDRVQETDKDIYVTMTNSIQDFFNNTIWTGKTYKSQEKINCSVIIAINQRGSSGYFNASLQIFSNRPVHDGSYITPVFSFHDKEFDFEYIEFQSIDFQKDSYISNLSSVLAFYAYSVIGLDKDCFSPLGGTEEFMIARDIAIMARNNGYRGWDSTQRRNRYSVIKELLDNRNKDFRLAFYDYHINGLDIMSTDLEKGKVNILKSLDVFKKFRELFLIQTLIEPKVDEIINIYDQYTTEQQKNMAKEILTDITSFKSDSWNN</sequence>
<dbReference type="Pfam" id="PF16119">
    <property type="entry name" value="DUF4835"/>
    <property type="match status" value="1"/>
</dbReference>
<dbReference type="InterPro" id="IPR032274">
    <property type="entry name" value="DUF4835"/>
</dbReference>